<dbReference type="EMBL" id="MTSL01000090">
    <property type="protein sequence ID" value="PJF18988.1"/>
    <property type="molecule type" value="Genomic_DNA"/>
</dbReference>
<accession>A0A2H9TMI7</accession>
<comment type="caution">
    <text evidence="1">The sequence shown here is derived from an EMBL/GenBank/DDBJ whole genome shotgun (WGS) entry which is preliminary data.</text>
</comment>
<dbReference type="Proteomes" id="UP000240830">
    <property type="component" value="Unassembled WGS sequence"/>
</dbReference>
<gene>
    <name evidence="1" type="ORF">PSACC_01199</name>
</gene>
<dbReference type="AlphaFoldDB" id="A0A2H9TMI7"/>
<sequence length="85" mass="8982">MNFIAASTLAAIYTKLASRGSKAGKDARVGMPDSCDKNGTCMTSNQLFGVLCKSVRSGISNYSNKEANSHGLWEEIVGQNFSTSG</sequence>
<name>A0A2H9TMI7_9FUNG</name>
<evidence type="ECO:0000313" key="1">
    <source>
        <dbReference type="EMBL" id="PJF18988.1"/>
    </source>
</evidence>
<keyword evidence="2" id="KW-1185">Reference proteome</keyword>
<proteinExistence type="predicted"/>
<protein>
    <submittedName>
        <fullName evidence="1">Uncharacterized protein</fullName>
    </submittedName>
</protein>
<evidence type="ECO:0000313" key="2">
    <source>
        <dbReference type="Proteomes" id="UP000240830"/>
    </source>
</evidence>
<reference evidence="1 2" key="1">
    <citation type="submission" date="2016-10" db="EMBL/GenBank/DDBJ databases">
        <title>The genome of Paramicrosporidium saccamoebae is the missing link in understanding Cryptomycota and Microsporidia evolution.</title>
        <authorList>
            <person name="Quandt C.A."/>
            <person name="Beaudet D."/>
            <person name="Corsaro D."/>
            <person name="Michel R."/>
            <person name="Corradi N."/>
            <person name="James T."/>
        </authorList>
    </citation>
    <scope>NUCLEOTIDE SEQUENCE [LARGE SCALE GENOMIC DNA]</scope>
    <source>
        <strain evidence="1 2">KSL3</strain>
    </source>
</reference>
<organism evidence="1 2">
    <name type="scientific">Paramicrosporidium saccamoebae</name>
    <dbReference type="NCBI Taxonomy" id="1246581"/>
    <lineage>
        <taxon>Eukaryota</taxon>
        <taxon>Fungi</taxon>
        <taxon>Fungi incertae sedis</taxon>
        <taxon>Cryptomycota</taxon>
        <taxon>Cryptomycota incertae sedis</taxon>
        <taxon>Paramicrosporidium</taxon>
    </lineage>
</organism>